<evidence type="ECO:0000259" key="2">
    <source>
        <dbReference type="Pfam" id="PF14231"/>
    </source>
</evidence>
<gene>
    <name evidence="4" type="ORF">NTA49_06995</name>
</gene>
<organism evidence="4 5">
    <name type="scientific">Pseudosulfitobacter koreensis</name>
    <dbReference type="NCBI Taxonomy" id="2968472"/>
    <lineage>
        <taxon>Bacteria</taxon>
        <taxon>Pseudomonadati</taxon>
        <taxon>Pseudomonadota</taxon>
        <taxon>Alphaproteobacteria</taxon>
        <taxon>Rhodobacterales</taxon>
        <taxon>Roseobacteraceae</taxon>
        <taxon>Pseudosulfitobacter</taxon>
    </lineage>
</organism>
<dbReference type="Gene3D" id="3.60.15.10">
    <property type="entry name" value="Ribonuclease Z/Hydroxyacylglutathione hydrolase-like"/>
    <property type="match status" value="1"/>
</dbReference>
<dbReference type="Pfam" id="PF12706">
    <property type="entry name" value="Lactamase_B_2"/>
    <property type="match status" value="1"/>
</dbReference>
<reference evidence="4" key="1">
    <citation type="submission" date="2022-07" db="EMBL/GenBank/DDBJ databases">
        <title>Pseudosulfitobacter sp. strain AP-MA-4, whole genome sequence.</title>
        <authorList>
            <person name="Jiang Y."/>
        </authorList>
    </citation>
    <scope>NUCLEOTIDE SEQUENCE</scope>
    <source>
        <strain evidence="4">AP-MA-4</strain>
    </source>
</reference>
<comment type="caution">
    <text evidence="4">The sequence shown here is derived from an EMBL/GenBank/DDBJ whole genome shotgun (WGS) entry which is preliminary data.</text>
</comment>
<dbReference type="Pfam" id="PF14232">
    <property type="entry name" value="DUF4334"/>
    <property type="match status" value="1"/>
</dbReference>
<name>A0ABT1YZL2_9RHOB</name>
<accession>A0ABT1YZL2</accession>
<dbReference type="Proteomes" id="UP001165396">
    <property type="component" value="Unassembled WGS sequence"/>
</dbReference>
<dbReference type="EMBL" id="JANKJG010000004">
    <property type="protein sequence ID" value="MCR8826281.1"/>
    <property type="molecule type" value="Genomic_DNA"/>
</dbReference>
<feature type="domain" description="GXWXG" evidence="2">
    <location>
        <begin position="362"/>
        <end position="415"/>
    </location>
</feature>
<feature type="domain" description="DUF4334" evidence="3">
    <location>
        <begin position="459"/>
        <end position="512"/>
    </location>
</feature>
<dbReference type="InterPro" id="IPR001279">
    <property type="entry name" value="Metallo-B-lactamas"/>
</dbReference>
<dbReference type="PANTHER" id="PTHR46018">
    <property type="entry name" value="ZINC PHOSPHODIESTERASE ELAC PROTEIN 1"/>
    <property type="match status" value="1"/>
</dbReference>
<dbReference type="Pfam" id="PF14231">
    <property type="entry name" value="GXWXG"/>
    <property type="match status" value="1"/>
</dbReference>
<dbReference type="NCBIfam" id="NF002558">
    <property type="entry name" value="PRK02126.1"/>
    <property type="match status" value="1"/>
</dbReference>
<evidence type="ECO:0000313" key="5">
    <source>
        <dbReference type="Proteomes" id="UP001165396"/>
    </source>
</evidence>
<dbReference type="Gene3D" id="2.40.128.580">
    <property type="entry name" value="GXWXG domain"/>
    <property type="match status" value="1"/>
</dbReference>
<keyword evidence="5" id="KW-1185">Reference proteome</keyword>
<dbReference type="InterPro" id="IPR036866">
    <property type="entry name" value="RibonucZ/Hydroxyglut_hydro"/>
</dbReference>
<dbReference type="PANTHER" id="PTHR46018:SF7">
    <property type="entry name" value="RIBONUCLEASE Z"/>
    <property type="match status" value="1"/>
</dbReference>
<evidence type="ECO:0000259" key="3">
    <source>
        <dbReference type="Pfam" id="PF14232"/>
    </source>
</evidence>
<dbReference type="SUPFAM" id="SSF56281">
    <property type="entry name" value="Metallo-hydrolase/oxidoreductase"/>
    <property type="match status" value="1"/>
</dbReference>
<evidence type="ECO:0000313" key="4">
    <source>
        <dbReference type="EMBL" id="MCR8826281.1"/>
    </source>
</evidence>
<proteinExistence type="predicted"/>
<dbReference type="RefSeq" id="WP_258293971.1">
    <property type="nucleotide sequence ID" value="NZ_JANKJG010000004.1"/>
</dbReference>
<feature type="domain" description="Metallo-beta-lactamase" evidence="1">
    <location>
        <begin position="228"/>
        <end position="307"/>
    </location>
</feature>
<dbReference type="InterPro" id="IPR025568">
    <property type="entry name" value="DUF4334"/>
</dbReference>
<sequence>MTQLVQPRLVNPPEGDPGVYLDFRFGRRAMLFDMGDLSPLTPRELLRVSHVFVSHAHMDHVAGTDRLLRLRLNRPRPLCMTGPAGFVRQVESRLNAFTWNLLDETSTNFRLTVQEFDGTRIVRAAEFRAHDAFHRRDLAPADLPEGVVLADEDFSVEAVALDHGIPSLAFAFQESLRVNVWKTALDGMGLPVGPWLEAAKSAIRSGAPDDHDVDVPGYGTRRLGDLRGQAFRVGSGQRVVYVTDAADTEANRTQIMRLAQNADHLFIETPFLDDDRDLAKATAHLTARAAGEIARAAGARRVIGFHHSARYADRPGALEAELADALGQDAEPARVAPGLETGPNWVRRWRREGVSTEAALARFDTLPPVMPDEMLGAWRGGGLPTGHSLDGLLEHLGWHGKHFASVDHVDPLVFEPGIALDPRLMPVRIALRWPRVAKSAATRTAFRLCRRLLRASGPAARLATVGFRGSASAAMVYDRQPIVDHFRRIDERRILGLMNMRGVAPYFFLLTKDAVGEWK</sequence>
<dbReference type="InterPro" id="IPR025951">
    <property type="entry name" value="GXWXG_dom"/>
</dbReference>
<evidence type="ECO:0000259" key="1">
    <source>
        <dbReference type="Pfam" id="PF12706"/>
    </source>
</evidence>
<protein>
    <submittedName>
        <fullName evidence="4">GXWXG domain-containing protein</fullName>
    </submittedName>
</protein>